<dbReference type="SUPFAM" id="SSF52540">
    <property type="entry name" value="P-loop containing nucleoside triphosphate hydrolases"/>
    <property type="match status" value="1"/>
</dbReference>
<dbReference type="GO" id="GO:0005886">
    <property type="term" value="C:plasma membrane"/>
    <property type="evidence" value="ECO:0007669"/>
    <property type="project" value="TreeGrafter"/>
</dbReference>
<dbReference type="CDD" id="cd03219">
    <property type="entry name" value="ABC_Mj1267_LivG_branched"/>
    <property type="match status" value="1"/>
</dbReference>
<keyword evidence="4 6" id="KW-0067">ATP-binding</keyword>
<dbReference type="InterPro" id="IPR003593">
    <property type="entry name" value="AAA+_ATPase"/>
</dbReference>
<evidence type="ECO:0000256" key="4">
    <source>
        <dbReference type="ARBA" id="ARBA00022840"/>
    </source>
</evidence>
<proteinExistence type="predicted"/>
<dbReference type="PROSITE" id="PS00211">
    <property type="entry name" value="ABC_TRANSPORTER_1"/>
    <property type="match status" value="1"/>
</dbReference>
<keyword evidence="2" id="KW-1003">Cell membrane</keyword>
<dbReference type="PANTHER" id="PTHR45772">
    <property type="entry name" value="CONSERVED COMPONENT OF ABC TRANSPORTER FOR NATURAL AMINO ACIDS-RELATED"/>
    <property type="match status" value="1"/>
</dbReference>
<organism evidence="6 7">
    <name type="scientific">Noviherbaspirillum humi</name>
    <dbReference type="NCBI Taxonomy" id="1688639"/>
    <lineage>
        <taxon>Bacteria</taxon>
        <taxon>Pseudomonadati</taxon>
        <taxon>Pseudomonadota</taxon>
        <taxon>Betaproteobacteria</taxon>
        <taxon>Burkholderiales</taxon>
        <taxon>Oxalobacteraceae</taxon>
        <taxon>Noviherbaspirillum</taxon>
    </lineage>
</organism>
<evidence type="ECO:0000313" key="6">
    <source>
        <dbReference type="EMBL" id="SNT27651.1"/>
    </source>
</evidence>
<dbReference type="Gene3D" id="3.40.50.300">
    <property type="entry name" value="P-loop containing nucleotide triphosphate hydrolases"/>
    <property type="match status" value="1"/>
</dbReference>
<dbReference type="GO" id="GO:0005524">
    <property type="term" value="F:ATP binding"/>
    <property type="evidence" value="ECO:0007669"/>
    <property type="project" value="UniProtKB-KW"/>
</dbReference>
<dbReference type="OrthoDB" id="9781337at2"/>
<dbReference type="PANTHER" id="PTHR45772:SF2">
    <property type="entry name" value="ABC TRANSPORTER ATP-BINDING PROTEIN"/>
    <property type="match status" value="1"/>
</dbReference>
<reference evidence="6 7" key="1">
    <citation type="submission" date="2017-06" db="EMBL/GenBank/DDBJ databases">
        <authorList>
            <person name="Kim H.J."/>
            <person name="Triplett B.A."/>
        </authorList>
    </citation>
    <scope>NUCLEOTIDE SEQUENCE [LARGE SCALE GENOMIC DNA]</scope>
    <source>
        <strain evidence="6 7">U15</strain>
    </source>
</reference>
<dbReference type="Pfam" id="PF12399">
    <property type="entry name" value="BCA_ABC_TP_C"/>
    <property type="match status" value="1"/>
</dbReference>
<dbReference type="SMART" id="SM00382">
    <property type="entry name" value="AAA"/>
    <property type="match status" value="1"/>
</dbReference>
<gene>
    <name evidence="6" type="ORF">SAMN06265795_12121</name>
</gene>
<dbReference type="InterPro" id="IPR003439">
    <property type="entry name" value="ABC_transporter-like_ATP-bd"/>
</dbReference>
<name>A0A239LAZ8_9BURK</name>
<dbReference type="GO" id="GO:0016887">
    <property type="term" value="F:ATP hydrolysis activity"/>
    <property type="evidence" value="ECO:0007669"/>
    <property type="project" value="InterPro"/>
</dbReference>
<dbReference type="InterPro" id="IPR032823">
    <property type="entry name" value="BCA_ABC_TP_C"/>
</dbReference>
<dbReference type="InterPro" id="IPR027417">
    <property type="entry name" value="P-loop_NTPase"/>
</dbReference>
<keyword evidence="2" id="KW-0472">Membrane</keyword>
<evidence type="ECO:0000256" key="3">
    <source>
        <dbReference type="ARBA" id="ARBA00022741"/>
    </source>
</evidence>
<dbReference type="InterPro" id="IPR017871">
    <property type="entry name" value="ABC_transporter-like_CS"/>
</dbReference>
<keyword evidence="7" id="KW-1185">Reference proteome</keyword>
<keyword evidence="1" id="KW-0813">Transport</keyword>
<dbReference type="EMBL" id="FZOT01000021">
    <property type="protein sequence ID" value="SNT27651.1"/>
    <property type="molecule type" value="Genomic_DNA"/>
</dbReference>
<dbReference type="InterPro" id="IPR051120">
    <property type="entry name" value="ABC_AA/LPS_Transport"/>
</dbReference>
<evidence type="ECO:0000256" key="2">
    <source>
        <dbReference type="ARBA" id="ARBA00022475"/>
    </source>
</evidence>
<protein>
    <submittedName>
        <fullName evidence="6">Amino acid/amide ABC transporter ATP-binding protein 1, HAAT family</fullName>
    </submittedName>
</protein>
<feature type="domain" description="ABC transporter" evidence="5">
    <location>
        <begin position="5"/>
        <end position="246"/>
    </location>
</feature>
<sequence length="250" mass="27309">MTYALETRGLCKRFGAIQVTRNVDLKVEQGARHALIGPNGAGKTTFVNLCTGMLKPSEGAILLNGKEITGVSPQRRVGNGLVRTFQINTLFNALTVAENLAIPTAQRLGKSWLPWGKTSHSAEVVTEVAKLLDELHLLPLADKKISDLAYGQRRLVEIAIALALKPQVLLLDEPAAGIPNGESGMILDLLERLPQDISIVFIEHDMNLVFRFAKKITVLVEGAVLTEGTPAEIRGDQRVRDVYLGRRHHG</sequence>
<dbReference type="PROSITE" id="PS50893">
    <property type="entry name" value="ABC_TRANSPORTER_2"/>
    <property type="match status" value="1"/>
</dbReference>
<evidence type="ECO:0000259" key="5">
    <source>
        <dbReference type="PROSITE" id="PS50893"/>
    </source>
</evidence>
<dbReference type="Pfam" id="PF00005">
    <property type="entry name" value="ABC_tran"/>
    <property type="match status" value="1"/>
</dbReference>
<dbReference type="Proteomes" id="UP000198284">
    <property type="component" value="Unassembled WGS sequence"/>
</dbReference>
<evidence type="ECO:0000256" key="1">
    <source>
        <dbReference type="ARBA" id="ARBA00022448"/>
    </source>
</evidence>
<accession>A0A239LAZ8</accession>
<keyword evidence="3" id="KW-0547">Nucleotide-binding</keyword>
<dbReference type="AlphaFoldDB" id="A0A239LAZ8"/>
<dbReference type="RefSeq" id="WP_089401357.1">
    <property type="nucleotide sequence ID" value="NZ_FZOT01000021.1"/>
</dbReference>
<evidence type="ECO:0000313" key="7">
    <source>
        <dbReference type="Proteomes" id="UP000198284"/>
    </source>
</evidence>